<dbReference type="InterPro" id="IPR025510">
    <property type="entry name" value="DUF4397"/>
</dbReference>
<keyword evidence="2" id="KW-0732">Signal</keyword>
<evidence type="ECO:0000256" key="2">
    <source>
        <dbReference type="SAM" id="SignalP"/>
    </source>
</evidence>
<feature type="region of interest" description="Disordered" evidence="1">
    <location>
        <begin position="236"/>
        <end position="268"/>
    </location>
</feature>
<dbReference type="RefSeq" id="WP_201368571.1">
    <property type="nucleotide sequence ID" value="NZ_BNJG01000001.1"/>
</dbReference>
<evidence type="ECO:0000313" key="5">
    <source>
        <dbReference type="Proteomes" id="UP000654345"/>
    </source>
</evidence>
<dbReference type="Pfam" id="PF14344">
    <property type="entry name" value="DUF4397"/>
    <property type="match status" value="1"/>
</dbReference>
<reference evidence="4 5" key="1">
    <citation type="journal article" date="2021" name="Int. J. Syst. Evol. Microbiol.">
        <title>Reticulibacter mediterranei gen. nov., sp. nov., within the new family Reticulibacteraceae fam. nov., and Ktedonospora formicarum gen. nov., sp. nov., Ktedonobacter robiniae sp. nov., Dictyobacter formicarum sp. nov. and Dictyobacter arantiisoli sp. nov., belonging to the class Ktedonobacteria.</title>
        <authorList>
            <person name="Yabe S."/>
            <person name="Zheng Y."/>
            <person name="Wang C.M."/>
            <person name="Sakai Y."/>
            <person name="Abe K."/>
            <person name="Yokota A."/>
            <person name="Donadio S."/>
            <person name="Cavaletti L."/>
            <person name="Monciardini P."/>
        </authorList>
    </citation>
    <scope>NUCLEOTIDE SEQUENCE [LARGE SCALE GENOMIC DNA]</scope>
    <source>
        <strain evidence="4 5">SOSP1-30</strain>
    </source>
</reference>
<sequence length="268" mass="28380">MRYQTMQSHQATGSLLYRATIPLVMLALACACVLGVRSASAASRDNDAHVRIVHASPKAGPVDIFVDGKKLLSDFSFGTVTDYKTLTPGKHEIKVAPAGKGENAAVITANANVKQHGYYTIAATGSKQGDFSVKGFKDDNTGSTKDAKVRVYHLSPDLGTLNVTTSDNKKVVSDLHYEQASDYITVPAGSYTLNATASKTDKKLPIKADVKDGKVYSFFVLGEQNGQPPLTYKVQSVPAQSTTAQPGQTPAGTATKTVAPATTKSPTR</sequence>
<accession>A0ABQ3UFS6</accession>
<dbReference type="Proteomes" id="UP000654345">
    <property type="component" value="Unassembled WGS sequence"/>
</dbReference>
<feature type="compositionally biased region" description="Low complexity" evidence="1">
    <location>
        <begin position="249"/>
        <end position="268"/>
    </location>
</feature>
<feature type="compositionally biased region" description="Polar residues" evidence="1">
    <location>
        <begin position="236"/>
        <end position="248"/>
    </location>
</feature>
<protein>
    <submittedName>
        <fullName evidence="4">Cell wall anchor</fullName>
    </submittedName>
</protein>
<name>A0ABQ3UFS6_9CHLR</name>
<evidence type="ECO:0000313" key="4">
    <source>
        <dbReference type="EMBL" id="GHO51574.1"/>
    </source>
</evidence>
<evidence type="ECO:0000256" key="1">
    <source>
        <dbReference type="SAM" id="MobiDB-lite"/>
    </source>
</evidence>
<feature type="chain" id="PRO_5046613425" evidence="2">
    <location>
        <begin position="42"/>
        <end position="268"/>
    </location>
</feature>
<dbReference type="EMBL" id="BNJG01000001">
    <property type="protein sequence ID" value="GHO51574.1"/>
    <property type="molecule type" value="Genomic_DNA"/>
</dbReference>
<feature type="domain" description="DUF4397" evidence="3">
    <location>
        <begin position="48"/>
        <end position="164"/>
    </location>
</feature>
<proteinExistence type="predicted"/>
<comment type="caution">
    <text evidence="4">The sequence shown here is derived from an EMBL/GenBank/DDBJ whole genome shotgun (WGS) entry which is preliminary data.</text>
</comment>
<gene>
    <name evidence="4" type="ORF">KSB_00490</name>
</gene>
<organism evidence="4 5">
    <name type="scientific">Ktedonobacter robiniae</name>
    <dbReference type="NCBI Taxonomy" id="2778365"/>
    <lineage>
        <taxon>Bacteria</taxon>
        <taxon>Bacillati</taxon>
        <taxon>Chloroflexota</taxon>
        <taxon>Ktedonobacteria</taxon>
        <taxon>Ktedonobacterales</taxon>
        <taxon>Ktedonobacteraceae</taxon>
        <taxon>Ktedonobacter</taxon>
    </lineage>
</organism>
<keyword evidence="5" id="KW-1185">Reference proteome</keyword>
<feature type="signal peptide" evidence="2">
    <location>
        <begin position="1"/>
        <end position="41"/>
    </location>
</feature>
<evidence type="ECO:0000259" key="3">
    <source>
        <dbReference type="Pfam" id="PF14344"/>
    </source>
</evidence>
<dbReference type="PROSITE" id="PS51257">
    <property type="entry name" value="PROKAR_LIPOPROTEIN"/>
    <property type="match status" value="1"/>
</dbReference>